<dbReference type="InParanoid" id="A0A5J5EGY1"/>
<gene>
    <name evidence="1" type="ORF">FN846DRAFT_1025269</name>
</gene>
<accession>A0A5J5EGY1</accession>
<proteinExistence type="predicted"/>
<organism evidence="1 2">
    <name type="scientific">Sphaerosporella brunnea</name>
    <dbReference type="NCBI Taxonomy" id="1250544"/>
    <lineage>
        <taxon>Eukaryota</taxon>
        <taxon>Fungi</taxon>
        <taxon>Dikarya</taxon>
        <taxon>Ascomycota</taxon>
        <taxon>Pezizomycotina</taxon>
        <taxon>Pezizomycetes</taxon>
        <taxon>Pezizales</taxon>
        <taxon>Pyronemataceae</taxon>
        <taxon>Sphaerosporella</taxon>
    </lineage>
</organism>
<evidence type="ECO:0000313" key="1">
    <source>
        <dbReference type="EMBL" id="KAA8894189.1"/>
    </source>
</evidence>
<dbReference type="AlphaFoldDB" id="A0A5J5EGY1"/>
<keyword evidence="2" id="KW-1185">Reference proteome</keyword>
<comment type="caution">
    <text evidence="1">The sequence shown here is derived from an EMBL/GenBank/DDBJ whole genome shotgun (WGS) entry which is preliminary data.</text>
</comment>
<evidence type="ECO:0000313" key="2">
    <source>
        <dbReference type="Proteomes" id="UP000326924"/>
    </source>
</evidence>
<protein>
    <submittedName>
        <fullName evidence="1">Uncharacterized protein</fullName>
    </submittedName>
</protein>
<name>A0A5J5EGY1_9PEZI</name>
<sequence>MFPHLFVRALGSQRCGSRLITDTLPVAAMFYGLENRTLSLRSTHISGKPWLCGLGLLDGPPASRWSGVKAAHDHDTANRRLNRCLAELNHISYRVTWELKKAAHSSPILIGVAVTPNFLEQSKLNCKHPFKERKLAPSQMESYGLRGFVWSNYSSYPVANNDHPGYQGDVVPAGLSAARLRRTRP</sequence>
<dbReference type="Proteomes" id="UP000326924">
    <property type="component" value="Unassembled WGS sequence"/>
</dbReference>
<dbReference type="EMBL" id="VXIS01000359">
    <property type="protein sequence ID" value="KAA8894189.1"/>
    <property type="molecule type" value="Genomic_DNA"/>
</dbReference>
<reference evidence="1 2" key="1">
    <citation type="submission" date="2019-09" db="EMBL/GenBank/DDBJ databases">
        <title>Draft genome of the ectomycorrhizal ascomycete Sphaerosporella brunnea.</title>
        <authorList>
            <consortium name="DOE Joint Genome Institute"/>
            <person name="Benucci G.M."/>
            <person name="Marozzi G."/>
            <person name="Antonielli L."/>
            <person name="Sanchez S."/>
            <person name="Marco P."/>
            <person name="Wang X."/>
            <person name="Falini L.B."/>
            <person name="Barry K."/>
            <person name="Haridas S."/>
            <person name="Lipzen A."/>
            <person name="Labutti K."/>
            <person name="Grigoriev I.V."/>
            <person name="Murat C."/>
            <person name="Martin F."/>
            <person name="Albertini E."/>
            <person name="Donnini D."/>
            <person name="Bonito G."/>
        </authorList>
    </citation>
    <scope>NUCLEOTIDE SEQUENCE [LARGE SCALE GENOMIC DNA]</scope>
    <source>
        <strain evidence="1 2">Sb_GMNB300</strain>
    </source>
</reference>